<evidence type="ECO:0000313" key="7">
    <source>
        <dbReference type="EMBL" id="MCQ8278950.1"/>
    </source>
</evidence>
<evidence type="ECO:0000256" key="2">
    <source>
        <dbReference type="ARBA" id="ARBA00022801"/>
    </source>
</evidence>
<keyword evidence="8" id="KW-1185">Reference proteome</keyword>
<feature type="domain" description="Peptidase S9 prolyl oligopeptidase catalytic" evidence="5">
    <location>
        <begin position="495"/>
        <end position="696"/>
    </location>
</feature>
<keyword evidence="3" id="KW-0720">Serine protease</keyword>
<proteinExistence type="predicted"/>
<keyword evidence="4" id="KW-0732">Signal</keyword>
<reference evidence="7 8" key="1">
    <citation type="submission" date="2022-06" db="EMBL/GenBank/DDBJ databases">
        <title>Endosaccharibacter gen. nov., sp. nov., endophytic bacteria isolated from sugarcane.</title>
        <authorList>
            <person name="Pitiwittayakul N."/>
            <person name="Yukphan P."/>
            <person name="Charoenyingcharoen P."/>
            <person name="Tanasupawat S."/>
        </authorList>
    </citation>
    <scope>NUCLEOTIDE SEQUENCE [LARGE SCALE GENOMIC DNA]</scope>
    <source>
        <strain evidence="7 8">KSS8</strain>
    </source>
</reference>
<dbReference type="Gene3D" id="2.130.10.120">
    <property type="entry name" value="Prolyl oligopeptidase, N-terminal domain"/>
    <property type="match status" value="1"/>
</dbReference>
<comment type="caution">
    <text evidence="7">The sequence shown here is derived from an EMBL/GenBank/DDBJ whole genome shotgun (WGS) entry which is preliminary data.</text>
</comment>
<dbReference type="InterPro" id="IPR023302">
    <property type="entry name" value="Pept_S9A_N"/>
</dbReference>
<evidence type="ECO:0000313" key="8">
    <source>
        <dbReference type="Proteomes" id="UP001524587"/>
    </source>
</evidence>
<dbReference type="PANTHER" id="PTHR42881:SF13">
    <property type="entry name" value="PROLYL ENDOPEPTIDASE"/>
    <property type="match status" value="1"/>
</dbReference>
<dbReference type="Proteomes" id="UP001524587">
    <property type="component" value="Unassembled WGS sequence"/>
</dbReference>
<dbReference type="SUPFAM" id="SSF50993">
    <property type="entry name" value="Peptidase/esterase 'gauge' domain"/>
    <property type="match status" value="1"/>
</dbReference>
<dbReference type="Pfam" id="PF00326">
    <property type="entry name" value="Peptidase_S9"/>
    <property type="match status" value="1"/>
</dbReference>
<evidence type="ECO:0000256" key="4">
    <source>
        <dbReference type="SAM" id="SignalP"/>
    </source>
</evidence>
<dbReference type="InterPro" id="IPR029058">
    <property type="entry name" value="AB_hydrolase_fold"/>
</dbReference>
<organism evidence="7 8">
    <name type="scientific">Endosaccharibacter trunci</name>
    <dbReference type="NCBI Taxonomy" id="2812733"/>
    <lineage>
        <taxon>Bacteria</taxon>
        <taxon>Pseudomonadati</taxon>
        <taxon>Pseudomonadota</taxon>
        <taxon>Alphaproteobacteria</taxon>
        <taxon>Acetobacterales</taxon>
        <taxon>Acetobacteraceae</taxon>
        <taxon>Endosaccharibacter</taxon>
    </lineage>
</organism>
<dbReference type="PRINTS" id="PR00862">
    <property type="entry name" value="PROLIGOPTASE"/>
</dbReference>
<dbReference type="SUPFAM" id="SSF53474">
    <property type="entry name" value="alpha/beta-Hydrolases"/>
    <property type="match status" value="1"/>
</dbReference>
<evidence type="ECO:0000259" key="5">
    <source>
        <dbReference type="Pfam" id="PF00326"/>
    </source>
</evidence>
<evidence type="ECO:0000256" key="3">
    <source>
        <dbReference type="ARBA" id="ARBA00022825"/>
    </source>
</evidence>
<sequence length="700" mass="76801">MQFRHVLLMGLFLPASAWAAAGPVTDPAPESTTPPAFLDQIEGKQALDWVRALNDHTFSVLQGDPRYKQLHDEALAIAQSHDRIPVPHVIDGQVYNFWQDATHRHGIWRRTTPASFHTAHPDWHTVIDLDALSASEHKNWVWKGADCLEPEETRCMIGLSDGGEDAVTEREFDIPAGRFVQDGFTLPTSKQNLAWENRDTLLVARDWGPGTMTASGYPFVVKRLKRGEALETAQEIERGVPADISDNPEVFVDGEGHRLTLIQRGLTFFTSSYSIVTPNGLQKLDLPPKSTPVGLVANRLAVKLDEDWQPPAGPKLPAGSLVSIDPANQNAAPMMIFSPGPRQSVESESVGATKTGLLAVVYDNVRGGAVRFTPTATGWSRSDLKLPANVAVTLIDAGPRSDDAYLGVTGFLTPNELWHVDGTDAREVKALPAQFDASNLVVEQQEATSTDGTRIPYFIVHRRDMKLDGSNPTELTAYGGFGVSNVPSYSGAIGKLWLSRGGVYVLANIRGGGEFGPAWHEAGRKTHRQRVFDDFASVGRDLIARHVTSERRLGIRGRSNGGLLMGVEFTQHPELWRAVIIGVPLLDMRHFETMAAGASWVDEYGSQSVPAEAAFLDKISPLDALRPGVKYPEPFIFTSTKDDRVGPVHARRFAWRLKQLGVPFLYYEDTEGGHSGTANLAEIAHEQALEAVYLLKRLVD</sequence>
<feature type="chain" id="PRO_5047215005" evidence="4">
    <location>
        <begin position="20"/>
        <end position="700"/>
    </location>
</feature>
<keyword evidence="1" id="KW-0645">Protease</keyword>
<name>A0ABT1W7T8_9PROT</name>
<dbReference type="PANTHER" id="PTHR42881">
    <property type="entry name" value="PROLYL ENDOPEPTIDASE"/>
    <property type="match status" value="1"/>
</dbReference>
<accession>A0ABT1W7T8</accession>
<evidence type="ECO:0000259" key="6">
    <source>
        <dbReference type="Pfam" id="PF02897"/>
    </source>
</evidence>
<feature type="signal peptide" evidence="4">
    <location>
        <begin position="1"/>
        <end position="19"/>
    </location>
</feature>
<dbReference type="Pfam" id="PF02897">
    <property type="entry name" value="Peptidase_S9_N"/>
    <property type="match status" value="1"/>
</dbReference>
<dbReference type="InterPro" id="IPR001375">
    <property type="entry name" value="Peptidase_S9_cat"/>
</dbReference>
<dbReference type="RefSeq" id="WP_422864434.1">
    <property type="nucleotide sequence ID" value="NZ_JAMSKV010000009.1"/>
</dbReference>
<dbReference type="InterPro" id="IPR051167">
    <property type="entry name" value="Prolyl_oligopep/macrocyclase"/>
</dbReference>
<evidence type="ECO:0000256" key="1">
    <source>
        <dbReference type="ARBA" id="ARBA00022670"/>
    </source>
</evidence>
<gene>
    <name evidence="7" type="ORF">NFI95_10880</name>
</gene>
<dbReference type="EMBL" id="JAMSKV010000009">
    <property type="protein sequence ID" value="MCQ8278950.1"/>
    <property type="molecule type" value="Genomic_DNA"/>
</dbReference>
<dbReference type="Gene3D" id="3.40.50.1820">
    <property type="entry name" value="alpha/beta hydrolase"/>
    <property type="match status" value="1"/>
</dbReference>
<keyword evidence="2" id="KW-0378">Hydrolase</keyword>
<dbReference type="InterPro" id="IPR002470">
    <property type="entry name" value="Peptidase_S9A"/>
</dbReference>
<protein>
    <submittedName>
        <fullName evidence="7">Prolyl oligopeptidase family serine peptidase</fullName>
    </submittedName>
</protein>
<feature type="domain" description="Peptidase S9A N-terminal" evidence="6">
    <location>
        <begin position="37"/>
        <end position="214"/>
    </location>
</feature>